<accession>W3X582</accession>
<dbReference type="EMBL" id="KI912113">
    <property type="protein sequence ID" value="ETS80577.1"/>
    <property type="molecule type" value="Genomic_DNA"/>
</dbReference>
<dbReference type="InParanoid" id="W3X582"/>
<dbReference type="Proteomes" id="UP000030651">
    <property type="component" value="Unassembled WGS sequence"/>
</dbReference>
<keyword evidence="3" id="KW-1185">Reference proteome</keyword>
<evidence type="ECO:0000313" key="3">
    <source>
        <dbReference type="Proteomes" id="UP000030651"/>
    </source>
</evidence>
<name>W3X582_PESFW</name>
<reference evidence="3" key="1">
    <citation type="journal article" date="2015" name="BMC Genomics">
        <title>Genomic and transcriptomic analysis of the endophytic fungus Pestalotiopsis fici reveals its lifestyle and high potential for synthesis of natural products.</title>
        <authorList>
            <person name="Wang X."/>
            <person name="Zhang X."/>
            <person name="Liu L."/>
            <person name="Xiang M."/>
            <person name="Wang W."/>
            <person name="Sun X."/>
            <person name="Che Y."/>
            <person name="Guo L."/>
            <person name="Liu G."/>
            <person name="Guo L."/>
            <person name="Wang C."/>
            <person name="Yin W.B."/>
            <person name="Stadler M."/>
            <person name="Zhang X."/>
            <person name="Liu X."/>
        </authorList>
    </citation>
    <scope>NUCLEOTIDE SEQUENCE [LARGE SCALE GENOMIC DNA]</scope>
    <source>
        <strain evidence="3">W106-1 / CGMCC3.15140</strain>
    </source>
</reference>
<evidence type="ECO:0000256" key="1">
    <source>
        <dbReference type="SAM" id="MobiDB-lite"/>
    </source>
</evidence>
<dbReference type="AlphaFoldDB" id="W3X582"/>
<dbReference type="GeneID" id="19273119"/>
<evidence type="ECO:0000313" key="2">
    <source>
        <dbReference type="EMBL" id="ETS80577.1"/>
    </source>
</evidence>
<gene>
    <name evidence="2" type="ORF">PFICI_08106</name>
</gene>
<proteinExistence type="predicted"/>
<sequence length="64" mass="6309">MTTEPAIATLAPAALGGDSLAPGSDGRARMASTNSLPSPRIAINEDATAAAAAAQNRPAIVPHM</sequence>
<dbReference type="RefSeq" id="XP_007834878.1">
    <property type="nucleotide sequence ID" value="XM_007836687.1"/>
</dbReference>
<feature type="region of interest" description="Disordered" evidence="1">
    <location>
        <begin position="15"/>
        <end position="38"/>
    </location>
</feature>
<organism evidence="2 3">
    <name type="scientific">Pestalotiopsis fici (strain W106-1 / CGMCC3.15140)</name>
    <dbReference type="NCBI Taxonomy" id="1229662"/>
    <lineage>
        <taxon>Eukaryota</taxon>
        <taxon>Fungi</taxon>
        <taxon>Dikarya</taxon>
        <taxon>Ascomycota</taxon>
        <taxon>Pezizomycotina</taxon>
        <taxon>Sordariomycetes</taxon>
        <taxon>Xylariomycetidae</taxon>
        <taxon>Amphisphaeriales</taxon>
        <taxon>Sporocadaceae</taxon>
        <taxon>Pestalotiopsis</taxon>
    </lineage>
</organism>
<dbReference type="HOGENOM" id="CLU_2868404_0_0_1"/>
<protein>
    <submittedName>
        <fullName evidence="2">Uncharacterized protein</fullName>
    </submittedName>
</protein>
<dbReference type="KEGG" id="pfy:PFICI_08106"/>